<dbReference type="PANTHER" id="PTHR10091">
    <property type="entry name" value="ALDOSE-1-EPIMERASE"/>
    <property type="match status" value="1"/>
</dbReference>
<dbReference type="GO" id="GO:0033499">
    <property type="term" value="P:galactose catabolic process via UDP-galactose, Leloir pathway"/>
    <property type="evidence" value="ECO:0007669"/>
    <property type="project" value="TreeGrafter"/>
</dbReference>
<dbReference type="Gene3D" id="2.70.98.10">
    <property type="match status" value="1"/>
</dbReference>
<evidence type="ECO:0000256" key="3">
    <source>
        <dbReference type="ARBA" id="ARBA00023277"/>
    </source>
</evidence>
<keyword evidence="2" id="KW-0413">Isomerase</keyword>
<dbReference type="GO" id="GO:0006006">
    <property type="term" value="P:glucose metabolic process"/>
    <property type="evidence" value="ECO:0007669"/>
    <property type="project" value="TreeGrafter"/>
</dbReference>
<accession>A0A4U0UFW9</accession>
<evidence type="ECO:0008006" key="7">
    <source>
        <dbReference type="Google" id="ProtNLM"/>
    </source>
</evidence>
<reference evidence="5 6" key="1">
    <citation type="submission" date="2017-03" db="EMBL/GenBank/DDBJ databases">
        <title>Genomes of endolithic fungi from Antarctica.</title>
        <authorList>
            <person name="Coleine C."/>
            <person name="Masonjones S."/>
            <person name="Stajich J.E."/>
        </authorList>
    </citation>
    <scope>NUCLEOTIDE SEQUENCE [LARGE SCALE GENOMIC DNA]</scope>
    <source>
        <strain evidence="5 6">CCFEE 6315</strain>
    </source>
</reference>
<evidence type="ECO:0000313" key="6">
    <source>
        <dbReference type="Proteomes" id="UP000308549"/>
    </source>
</evidence>
<dbReference type="Pfam" id="PF01263">
    <property type="entry name" value="Aldose_epim"/>
    <property type="match status" value="1"/>
</dbReference>
<comment type="similarity">
    <text evidence="1">Belongs to the aldose epimerase family.</text>
</comment>
<dbReference type="InterPro" id="IPR014718">
    <property type="entry name" value="GH-type_carb-bd"/>
</dbReference>
<feature type="signal peptide" evidence="4">
    <location>
        <begin position="1"/>
        <end position="18"/>
    </location>
</feature>
<dbReference type="PANTHER" id="PTHR10091:SF6">
    <property type="entry name" value="1-EPIMERASE, PUTATIVE (AFU_ORTHOLOGUE AFUA_3G13240)-RELATED"/>
    <property type="match status" value="1"/>
</dbReference>
<sequence length="424" mass="47121">MKTWSTGLALLALPFAHGQQTVLNTTSALPNGKYEISSKGVRAHFIPYGASLSNLFIYDVHGVERDIVLGFDNATYYSESLLHPHLNGVPGRYANRIKNGTFEIDGVTYHTDLNDNGGLDTIHGGSNGWDYRNWTVEAHTTDSITFSILDADGEMGFPGHVVAYVTYSVTPYQWHLRMNALSTTKKTPLMLSSHTYWNLDGFQNPDTPLALNHSLHLPYAGLRTAIDNIEIPTGDLLANKQYDINDWWSSPKQLGANLTSPSLLGNCGFNCTGYDNCYILNRDSAAAQNWQAAPVATLASPWSGIQLDVYTDQAAFQLYTCNNMNGDSPFFQQKSFDLSTEQGFLPGTLALKESQGLFNVSDRPRVTEKYGCVVMEVEDWIDGVNHPEWGRNERQILGPTNEPFVLEATYKFSVNETFAGAYRR</sequence>
<keyword evidence="3" id="KW-0119">Carbohydrate metabolism</keyword>
<dbReference type="GO" id="GO:0030246">
    <property type="term" value="F:carbohydrate binding"/>
    <property type="evidence" value="ECO:0007669"/>
    <property type="project" value="InterPro"/>
</dbReference>
<dbReference type="InterPro" id="IPR011013">
    <property type="entry name" value="Gal_mutarotase_sf_dom"/>
</dbReference>
<name>A0A4U0UFW9_9PEZI</name>
<dbReference type="AlphaFoldDB" id="A0A4U0UFW9"/>
<comment type="caution">
    <text evidence="5">The sequence shown here is derived from an EMBL/GenBank/DDBJ whole genome shotgun (WGS) entry which is preliminary data.</text>
</comment>
<dbReference type="InterPro" id="IPR008183">
    <property type="entry name" value="Aldose_1/G6P_1-epimerase"/>
</dbReference>
<gene>
    <name evidence="5" type="ORF">B0A50_00346</name>
</gene>
<evidence type="ECO:0000256" key="1">
    <source>
        <dbReference type="ARBA" id="ARBA00006206"/>
    </source>
</evidence>
<feature type="chain" id="PRO_5020211397" description="Aldose 1-epimerase" evidence="4">
    <location>
        <begin position="19"/>
        <end position="424"/>
    </location>
</feature>
<evidence type="ECO:0000313" key="5">
    <source>
        <dbReference type="EMBL" id="TKA34364.1"/>
    </source>
</evidence>
<evidence type="ECO:0000256" key="2">
    <source>
        <dbReference type="ARBA" id="ARBA00023235"/>
    </source>
</evidence>
<dbReference type="GO" id="GO:0004034">
    <property type="term" value="F:aldose 1-epimerase activity"/>
    <property type="evidence" value="ECO:0007669"/>
    <property type="project" value="TreeGrafter"/>
</dbReference>
<dbReference type="Proteomes" id="UP000308549">
    <property type="component" value="Unassembled WGS sequence"/>
</dbReference>
<dbReference type="SUPFAM" id="SSF74650">
    <property type="entry name" value="Galactose mutarotase-like"/>
    <property type="match status" value="1"/>
</dbReference>
<dbReference type="InterPro" id="IPR047215">
    <property type="entry name" value="Galactose_mutarotase-like"/>
</dbReference>
<protein>
    <recommendedName>
        <fullName evidence="7">Aldose 1-epimerase</fullName>
    </recommendedName>
</protein>
<dbReference type="EMBL" id="NAJL01000001">
    <property type="protein sequence ID" value="TKA34364.1"/>
    <property type="molecule type" value="Genomic_DNA"/>
</dbReference>
<dbReference type="OrthoDB" id="274691at2759"/>
<keyword evidence="6" id="KW-1185">Reference proteome</keyword>
<proteinExistence type="inferred from homology"/>
<evidence type="ECO:0000256" key="4">
    <source>
        <dbReference type="SAM" id="SignalP"/>
    </source>
</evidence>
<dbReference type="FunFam" id="2.70.98.10:FF:000014">
    <property type="entry name" value="Aldose 1-epimerase, putative"/>
    <property type="match status" value="1"/>
</dbReference>
<organism evidence="5 6">
    <name type="scientific">Salinomyces thailandicus</name>
    <dbReference type="NCBI Taxonomy" id="706561"/>
    <lineage>
        <taxon>Eukaryota</taxon>
        <taxon>Fungi</taxon>
        <taxon>Dikarya</taxon>
        <taxon>Ascomycota</taxon>
        <taxon>Pezizomycotina</taxon>
        <taxon>Dothideomycetes</taxon>
        <taxon>Dothideomycetidae</taxon>
        <taxon>Mycosphaerellales</taxon>
        <taxon>Teratosphaeriaceae</taxon>
        <taxon>Salinomyces</taxon>
    </lineage>
</organism>
<dbReference type="CDD" id="cd09019">
    <property type="entry name" value="galactose_mutarotase_like"/>
    <property type="match status" value="1"/>
</dbReference>
<keyword evidence="4" id="KW-0732">Signal</keyword>